<dbReference type="Proteomes" id="UP000625682">
    <property type="component" value="Unassembled WGS sequence"/>
</dbReference>
<proteinExistence type="predicted"/>
<evidence type="ECO:0000313" key="2">
    <source>
        <dbReference type="Proteomes" id="UP000625682"/>
    </source>
</evidence>
<dbReference type="Gene3D" id="3.40.190.10">
    <property type="entry name" value="Periplasmic binding protein-like II"/>
    <property type="match status" value="1"/>
</dbReference>
<comment type="caution">
    <text evidence="1">The sequence shown here is derived from an EMBL/GenBank/DDBJ whole genome shotgun (WGS) entry which is preliminary data.</text>
</comment>
<dbReference type="SUPFAM" id="SSF53850">
    <property type="entry name" value="Periplasmic binding protein-like II"/>
    <property type="match status" value="1"/>
</dbReference>
<dbReference type="AlphaFoldDB" id="A0A917KDV0"/>
<accession>A0A917KDV0</accession>
<keyword evidence="2" id="KW-1185">Reference proteome</keyword>
<name>A0A917KDV0_9ACTN</name>
<dbReference type="PANTHER" id="PTHR43649">
    <property type="entry name" value="ARABINOSE-BINDING PROTEIN-RELATED"/>
    <property type="match status" value="1"/>
</dbReference>
<dbReference type="PROSITE" id="PS51257">
    <property type="entry name" value="PROKAR_LIPOPROTEIN"/>
    <property type="match status" value="1"/>
</dbReference>
<gene>
    <name evidence="1" type="ORF">GCM10012282_01330</name>
</gene>
<dbReference type="Pfam" id="PF01547">
    <property type="entry name" value="SBP_bac_1"/>
    <property type="match status" value="1"/>
</dbReference>
<dbReference type="InterPro" id="IPR006059">
    <property type="entry name" value="SBP"/>
</dbReference>
<sequence length="434" mass="45618">MREVWGGCRGLVFAAVTTLSLGSVLVLGGCGSGDGGAGSDSVTLTVVATNYGDGVVKNSESYWNRVDTAFEATHPGIRIDVRVYEPREAEAQVAKMVAAGNPPDIAQISGYADYAAKGELYSADDLLSIRVQGNFLPNLVDAGTTGRTQYGLPFLASTRLLYVNKTLFAEAGLQPPTTWAELRNAAKVLDERGVTYPYALPLGPEEAQSETLQWLLGGGGGYTGDTGAYDIASADNVSTLTWLRDRMVGEGLTGPVPPNRLNRKAALQAFVDGEAGMVSAPGALVREIERSVEPVAYEAVPMPGRTAGTTTATVGTTDWIAAFKHGGHATEIGTYLNFLYEDKNTVDLAGTYQLLPVTSSAATSMRANKTYEALWDGLDALGTAQLFPVGKPTWTAVSRNIRETVGGAVLERGSPGEVLGAIQERAVAAEAASD</sequence>
<organism evidence="1 2">
    <name type="scientific">Streptomyces lacrimifluminis</name>
    <dbReference type="NCBI Taxonomy" id="1500077"/>
    <lineage>
        <taxon>Bacteria</taxon>
        <taxon>Bacillati</taxon>
        <taxon>Actinomycetota</taxon>
        <taxon>Actinomycetes</taxon>
        <taxon>Kitasatosporales</taxon>
        <taxon>Streptomycetaceae</taxon>
        <taxon>Streptomyces</taxon>
    </lineage>
</organism>
<evidence type="ECO:0000313" key="1">
    <source>
        <dbReference type="EMBL" id="GGJ08406.1"/>
    </source>
</evidence>
<dbReference type="EMBL" id="BMMU01000001">
    <property type="protein sequence ID" value="GGJ08406.1"/>
    <property type="molecule type" value="Genomic_DNA"/>
</dbReference>
<protein>
    <submittedName>
        <fullName evidence="1">Solute-binding protein</fullName>
    </submittedName>
</protein>
<reference evidence="1" key="2">
    <citation type="submission" date="2020-09" db="EMBL/GenBank/DDBJ databases">
        <authorList>
            <person name="Sun Q."/>
            <person name="Zhou Y."/>
        </authorList>
    </citation>
    <scope>NUCLEOTIDE SEQUENCE</scope>
    <source>
        <strain evidence="1">CGMCC 4.7272</strain>
    </source>
</reference>
<dbReference type="PANTHER" id="PTHR43649:SF30">
    <property type="entry name" value="ABC TRANSPORTER SUBSTRATE-BINDING PROTEIN"/>
    <property type="match status" value="1"/>
</dbReference>
<dbReference type="InterPro" id="IPR050490">
    <property type="entry name" value="Bact_solute-bd_prot1"/>
</dbReference>
<reference evidence="1" key="1">
    <citation type="journal article" date="2014" name="Int. J. Syst. Evol. Microbiol.">
        <title>Complete genome sequence of Corynebacterium casei LMG S-19264T (=DSM 44701T), isolated from a smear-ripened cheese.</title>
        <authorList>
            <consortium name="US DOE Joint Genome Institute (JGI-PGF)"/>
            <person name="Walter F."/>
            <person name="Albersmeier A."/>
            <person name="Kalinowski J."/>
            <person name="Ruckert C."/>
        </authorList>
    </citation>
    <scope>NUCLEOTIDE SEQUENCE</scope>
    <source>
        <strain evidence="1">CGMCC 4.7272</strain>
    </source>
</reference>